<protein>
    <submittedName>
        <fullName evidence="3">Polyisoprenoid-binding protein</fullName>
    </submittedName>
</protein>
<reference evidence="3 4" key="1">
    <citation type="submission" date="2017-08" db="EMBL/GenBank/DDBJ databases">
        <title>Infants hospitalized years apart are colonized by the same room-sourced microbial strains.</title>
        <authorList>
            <person name="Brooks B."/>
            <person name="Olm M.R."/>
            <person name="Firek B.A."/>
            <person name="Baker R."/>
            <person name="Thomas B.C."/>
            <person name="Morowitz M.J."/>
            <person name="Banfield J.F."/>
        </authorList>
    </citation>
    <scope>NUCLEOTIDE SEQUENCE [LARGE SCALE GENOMIC DNA]</scope>
    <source>
        <strain evidence="3">S2_003_000_R2_11</strain>
    </source>
</reference>
<organism evidence="3 4">
    <name type="scientific">Cereibacter sphaeroides</name>
    <name type="common">Rhodobacter sphaeroides</name>
    <dbReference type="NCBI Taxonomy" id="1063"/>
    <lineage>
        <taxon>Bacteria</taxon>
        <taxon>Pseudomonadati</taxon>
        <taxon>Pseudomonadota</taxon>
        <taxon>Alphaproteobacteria</taxon>
        <taxon>Rhodobacterales</taxon>
        <taxon>Paracoccaceae</taxon>
        <taxon>Cereibacter</taxon>
    </lineage>
</organism>
<evidence type="ECO:0000259" key="2">
    <source>
        <dbReference type="SMART" id="SM00867"/>
    </source>
</evidence>
<dbReference type="AlphaFoldDB" id="A0A2W5UF07"/>
<dbReference type="EMBL" id="QFQS01000003">
    <property type="protein sequence ID" value="PZQ96590.1"/>
    <property type="molecule type" value="Genomic_DNA"/>
</dbReference>
<name>A0A2W5UF07_CERSP</name>
<evidence type="ECO:0000313" key="3">
    <source>
        <dbReference type="EMBL" id="PZQ96590.1"/>
    </source>
</evidence>
<accession>A0A2W5UF07</accession>
<evidence type="ECO:0000313" key="4">
    <source>
        <dbReference type="Proteomes" id="UP000248975"/>
    </source>
</evidence>
<dbReference type="InterPro" id="IPR007372">
    <property type="entry name" value="Lipid/polyisoprenoid-bd_YceI"/>
</dbReference>
<dbReference type="PANTHER" id="PTHR34406">
    <property type="entry name" value="PROTEIN YCEI"/>
    <property type="match status" value="1"/>
</dbReference>
<dbReference type="SMART" id="SM00867">
    <property type="entry name" value="YceI"/>
    <property type="match status" value="1"/>
</dbReference>
<feature type="signal peptide" evidence="1">
    <location>
        <begin position="1"/>
        <end position="17"/>
    </location>
</feature>
<dbReference type="Proteomes" id="UP000248975">
    <property type="component" value="Unassembled WGS sequence"/>
</dbReference>
<dbReference type="SUPFAM" id="SSF101874">
    <property type="entry name" value="YceI-like"/>
    <property type="match status" value="1"/>
</dbReference>
<feature type="domain" description="Lipid/polyisoprenoid-binding YceI-like" evidence="2">
    <location>
        <begin position="30"/>
        <end position="205"/>
    </location>
</feature>
<comment type="caution">
    <text evidence="3">The sequence shown here is derived from an EMBL/GenBank/DDBJ whole genome shotgun (WGS) entry which is preliminary data.</text>
</comment>
<dbReference type="Gene3D" id="2.40.128.110">
    <property type="entry name" value="Lipid/polyisoprenoid-binding, YceI-like"/>
    <property type="match status" value="1"/>
</dbReference>
<evidence type="ECO:0000256" key="1">
    <source>
        <dbReference type="SAM" id="SignalP"/>
    </source>
</evidence>
<keyword evidence="1" id="KW-0732">Signal</keyword>
<dbReference type="InterPro" id="IPR036761">
    <property type="entry name" value="TTHA0802/YceI-like_sf"/>
</dbReference>
<dbReference type="PANTHER" id="PTHR34406:SF1">
    <property type="entry name" value="PROTEIN YCEI"/>
    <property type="match status" value="1"/>
</dbReference>
<gene>
    <name evidence="3" type="ORF">DI533_13355</name>
</gene>
<sequence>MRPLVLALLLAATPVFAQEDLSGEPAPAGAYQLDPAHARLLFRVNHVGFSHYTALINKFDAKLNFDPENPEAMSVTATADPASVETHYPDASFDFNAFIEGPDFLDAAKFPEAKFVSTSVKLTGEKTADVTGDLTLHGVTHPITFAVTFNGGYGGHPLDVGARIGFSATTTFNRTDFGISFGLPPEGTTMGVFDAVDLILEAEFVKPRE</sequence>
<dbReference type="Pfam" id="PF04264">
    <property type="entry name" value="YceI"/>
    <property type="match status" value="1"/>
</dbReference>
<feature type="chain" id="PRO_5016008103" evidence="1">
    <location>
        <begin position="18"/>
        <end position="209"/>
    </location>
</feature>
<proteinExistence type="predicted"/>